<evidence type="ECO:0000259" key="3">
    <source>
        <dbReference type="Pfam" id="PF00652"/>
    </source>
</evidence>
<dbReference type="STRING" id="1296120.A0A1B9GRS0"/>
<accession>A0A1B9GRS0</accession>
<dbReference type="Gene3D" id="2.80.10.50">
    <property type="match status" value="1"/>
</dbReference>
<protein>
    <recommendedName>
        <fullName evidence="3">Ricin B lectin domain-containing protein</fullName>
    </recommendedName>
</protein>
<dbReference type="CDD" id="cd00161">
    <property type="entry name" value="beta-trefoil_Ricin-like"/>
    <property type="match status" value="1"/>
</dbReference>
<dbReference type="InterPro" id="IPR035992">
    <property type="entry name" value="Ricin_B-like_lectins"/>
</dbReference>
<dbReference type="Proteomes" id="UP000092666">
    <property type="component" value="Unassembled WGS sequence"/>
</dbReference>
<feature type="chain" id="PRO_5008627308" description="Ricin B lectin domain-containing protein" evidence="2">
    <location>
        <begin position="25"/>
        <end position="217"/>
    </location>
</feature>
<keyword evidence="5" id="KW-1185">Reference proteome</keyword>
<evidence type="ECO:0000256" key="2">
    <source>
        <dbReference type="SAM" id="SignalP"/>
    </source>
</evidence>
<evidence type="ECO:0000256" key="1">
    <source>
        <dbReference type="SAM" id="MobiDB-lite"/>
    </source>
</evidence>
<evidence type="ECO:0000313" key="4">
    <source>
        <dbReference type="EMBL" id="OCF33770.1"/>
    </source>
</evidence>
<keyword evidence="2" id="KW-0732">Signal</keyword>
<dbReference type="PROSITE" id="PS50231">
    <property type="entry name" value="RICIN_B_LECTIN"/>
    <property type="match status" value="1"/>
</dbReference>
<proteinExistence type="predicted"/>
<sequence length="217" mass="23553">MFFATSLTTILLALLSVSAPLISASPTPATKTHLSKRYTGVRIQSYRDGTCLTPYGPRLYDGIQVRTTQCQYAPRWDISPGSGSVLLHENNNYALDAGTGRDNNEIVKMWTSYPGLFQQTWYLTDDYRIAITGGDQCLDQGDNYGTQTYRCTTGNTNQVWNILFGDDLGASPVPLPQPVDPEPVYDGEGEGDVGGDDGPAPPTPTDDNTPHEGSNPV</sequence>
<dbReference type="InterPro" id="IPR000772">
    <property type="entry name" value="Ricin_B_lectin"/>
</dbReference>
<reference evidence="4 5" key="1">
    <citation type="submission" date="2013-07" db="EMBL/GenBank/DDBJ databases">
        <title>The Genome Sequence of Cryptococcus heveanensis BCC8398.</title>
        <authorList>
            <consortium name="The Broad Institute Genome Sequencing Platform"/>
            <person name="Cuomo C."/>
            <person name="Litvintseva A."/>
            <person name="Chen Y."/>
            <person name="Heitman J."/>
            <person name="Sun S."/>
            <person name="Springer D."/>
            <person name="Dromer F."/>
            <person name="Young S.K."/>
            <person name="Zeng Q."/>
            <person name="Gargeya S."/>
            <person name="Fitzgerald M."/>
            <person name="Abouelleil A."/>
            <person name="Alvarado L."/>
            <person name="Berlin A.M."/>
            <person name="Chapman S.B."/>
            <person name="Dewar J."/>
            <person name="Goldberg J."/>
            <person name="Griggs A."/>
            <person name="Gujja S."/>
            <person name="Hansen M."/>
            <person name="Howarth C."/>
            <person name="Imamovic A."/>
            <person name="Larimer J."/>
            <person name="McCowan C."/>
            <person name="Murphy C."/>
            <person name="Pearson M."/>
            <person name="Priest M."/>
            <person name="Roberts A."/>
            <person name="Saif S."/>
            <person name="Shea T."/>
            <person name="Sykes S."/>
            <person name="Wortman J."/>
            <person name="Nusbaum C."/>
            <person name="Birren B."/>
        </authorList>
    </citation>
    <scope>NUCLEOTIDE SEQUENCE [LARGE SCALE GENOMIC DNA]</scope>
    <source>
        <strain evidence="4 5">BCC8398</strain>
    </source>
</reference>
<feature type="domain" description="Ricin B lectin" evidence="3">
    <location>
        <begin position="41"/>
        <end position="160"/>
    </location>
</feature>
<name>A0A1B9GRS0_9TREE</name>
<feature type="compositionally biased region" description="Acidic residues" evidence="1">
    <location>
        <begin position="183"/>
        <end position="195"/>
    </location>
</feature>
<dbReference type="OrthoDB" id="6770063at2759"/>
<organism evidence="4 5">
    <name type="scientific">Kwoniella heveanensis BCC8398</name>
    <dbReference type="NCBI Taxonomy" id="1296120"/>
    <lineage>
        <taxon>Eukaryota</taxon>
        <taxon>Fungi</taxon>
        <taxon>Dikarya</taxon>
        <taxon>Basidiomycota</taxon>
        <taxon>Agaricomycotina</taxon>
        <taxon>Tremellomycetes</taxon>
        <taxon>Tremellales</taxon>
        <taxon>Cryptococcaceae</taxon>
        <taxon>Kwoniella</taxon>
    </lineage>
</organism>
<dbReference type="AlphaFoldDB" id="A0A1B9GRS0"/>
<reference evidence="5" key="2">
    <citation type="submission" date="2013-12" db="EMBL/GenBank/DDBJ databases">
        <title>Evolution of pathogenesis and genome organization in the Tremellales.</title>
        <authorList>
            <person name="Cuomo C."/>
            <person name="Litvintseva A."/>
            <person name="Heitman J."/>
            <person name="Chen Y."/>
            <person name="Sun S."/>
            <person name="Springer D."/>
            <person name="Dromer F."/>
            <person name="Young S."/>
            <person name="Zeng Q."/>
            <person name="Chapman S."/>
            <person name="Gujja S."/>
            <person name="Saif S."/>
            <person name="Birren B."/>
        </authorList>
    </citation>
    <scope>NUCLEOTIDE SEQUENCE [LARGE SCALE GENOMIC DNA]</scope>
    <source>
        <strain evidence="5">BCC8398</strain>
    </source>
</reference>
<feature type="region of interest" description="Disordered" evidence="1">
    <location>
        <begin position="171"/>
        <end position="217"/>
    </location>
</feature>
<dbReference type="SUPFAM" id="SSF50370">
    <property type="entry name" value="Ricin B-like lectins"/>
    <property type="match status" value="1"/>
</dbReference>
<dbReference type="Pfam" id="PF00652">
    <property type="entry name" value="Ricin_B_lectin"/>
    <property type="match status" value="1"/>
</dbReference>
<feature type="signal peptide" evidence="2">
    <location>
        <begin position="1"/>
        <end position="24"/>
    </location>
</feature>
<evidence type="ECO:0000313" key="5">
    <source>
        <dbReference type="Proteomes" id="UP000092666"/>
    </source>
</evidence>
<dbReference type="EMBL" id="KI669503">
    <property type="protein sequence ID" value="OCF33770.1"/>
    <property type="molecule type" value="Genomic_DNA"/>
</dbReference>
<gene>
    <name evidence="4" type="ORF">I316_04482</name>
</gene>